<keyword evidence="2" id="KW-0812">Transmembrane</keyword>
<gene>
    <name evidence="3" type="ORF">PR048_007152</name>
</gene>
<comment type="caution">
    <text evidence="3">The sequence shown here is derived from an EMBL/GenBank/DDBJ whole genome shotgun (WGS) entry which is preliminary data.</text>
</comment>
<protein>
    <recommendedName>
        <fullName evidence="5">C2H2-type domain-containing protein</fullName>
    </recommendedName>
</protein>
<evidence type="ECO:0000313" key="4">
    <source>
        <dbReference type="Proteomes" id="UP001159363"/>
    </source>
</evidence>
<keyword evidence="2" id="KW-0472">Membrane</keyword>
<name>A0ABQ9ICU7_9NEOP</name>
<keyword evidence="4" id="KW-1185">Reference proteome</keyword>
<evidence type="ECO:0000256" key="2">
    <source>
        <dbReference type="SAM" id="Phobius"/>
    </source>
</evidence>
<dbReference type="EMBL" id="JARBHB010000002">
    <property type="protein sequence ID" value="KAJ8894498.1"/>
    <property type="molecule type" value="Genomic_DNA"/>
</dbReference>
<sequence length="757" mass="85189">MSSDTPELMVATAVPSTSSSGMPIVSIAIDLFGWITRSSVSIDFFERHAYSKHRHRPLRMDHSQQCIHRLLRTGHLSRRSARKHEKTTCVKGPPTCAVPRCDKCKHLFELGDNLNRHEKNYGRRASAAKKRPERGRTTAVRVERESERKDRALESRCGGETRRVWSGAGMKGGEGGNERSPRKPADQCHRPARYPHEPGYWSIDVQRKVGTVVRRGYASQRECQLAFRREDEDCLSLPPFSSALWWPSFSRDSQPLWRQPATCVTTSTGPASGPFSPSCVYHDTQMFISRLVKHVYGEATLLIHVTATGMLVFTATDMLVFTASGILVVTATGTLVFTATGMWHTRLYFNWHASPHYNCGRTTHQDYRTWVHGRRCRWPTDIARTPSSLQLLHSAAAPSLLHRRPVSWKELVIVTELRRRNLDYVIMSEEIWTAVKRTTDVSMEQSRNERGGGETGDPRVNPPNNGIVQHDSHTRRCGVTRPGIVLVGALSHPGAPIMATRYVIMFHLYPRCERLVSAAAADVPTTQALVRETEHMNTPMTLSELAREVVGNCRSETRGLFLADDYKGGNINTNQQILTSDSALGNALCSVVPKKKKHNAKLYFHSMATILCIKDGGRESALTRQPSSTCAVTCLTTESLRITRVSKLECLYAVHELLSPFGSPTLDITSQPILYISAIPTTVGDNPEKPMVTKSGDTVWHRSFEFIDCIQNSITQPNCQRFKDCYFKGGLRSYMLSRRRRRRRIFEFVSPRLITSA</sequence>
<evidence type="ECO:0008006" key="5">
    <source>
        <dbReference type="Google" id="ProtNLM"/>
    </source>
</evidence>
<evidence type="ECO:0000256" key="1">
    <source>
        <dbReference type="SAM" id="MobiDB-lite"/>
    </source>
</evidence>
<feature type="region of interest" description="Disordered" evidence="1">
    <location>
        <begin position="439"/>
        <end position="471"/>
    </location>
</feature>
<reference evidence="3 4" key="1">
    <citation type="submission" date="2023-02" db="EMBL/GenBank/DDBJ databases">
        <title>LHISI_Scaffold_Assembly.</title>
        <authorList>
            <person name="Stuart O.P."/>
            <person name="Cleave R."/>
            <person name="Magrath M.J.L."/>
            <person name="Mikheyev A.S."/>
        </authorList>
    </citation>
    <scope>NUCLEOTIDE SEQUENCE [LARGE SCALE GENOMIC DNA]</scope>
    <source>
        <strain evidence="3">Daus_M_001</strain>
        <tissue evidence="3">Leg muscle</tissue>
    </source>
</reference>
<keyword evidence="2" id="KW-1133">Transmembrane helix</keyword>
<feature type="compositionally biased region" description="Basic and acidic residues" evidence="1">
    <location>
        <begin position="176"/>
        <end position="189"/>
    </location>
</feature>
<feature type="region of interest" description="Disordered" evidence="1">
    <location>
        <begin position="122"/>
        <end position="193"/>
    </location>
</feature>
<feature type="compositionally biased region" description="Basic and acidic residues" evidence="1">
    <location>
        <begin position="141"/>
        <end position="163"/>
    </location>
</feature>
<dbReference type="Proteomes" id="UP001159363">
    <property type="component" value="Chromosome 2"/>
</dbReference>
<accession>A0ABQ9ICU7</accession>
<proteinExistence type="predicted"/>
<feature type="transmembrane region" description="Helical" evidence="2">
    <location>
        <begin position="319"/>
        <end position="339"/>
    </location>
</feature>
<evidence type="ECO:0000313" key="3">
    <source>
        <dbReference type="EMBL" id="KAJ8894498.1"/>
    </source>
</evidence>
<organism evidence="3 4">
    <name type="scientific">Dryococelus australis</name>
    <dbReference type="NCBI Taxonomy" id="614101"/>
    <lineage>
        <taxon>Eukaryota</taxon>
        <taxon>Metazoa</taxon>
        <taxon>Ecdysozoa</taxon>
        <taxon>Arthropoda</taxon>
        <taxon>Hexapoda</taxon>
        <taxon>Insecta</taxon>
        <taxon>Pterygota</taxon>
        <taxon>Neoptera</taxon>
        <taxon>Polyneoptera</taxon>
        <taxon>Phasmatodea</taxon>
        <taxon>Verophasmatodea</taxon>
        <taxon>Anareolatae</taxon>
        <taxon>Phasmatidae</taxon>
        <taxon>Eurycanthinae</taxon>
        <taxon>Dryococelus</taxon>
    </lineage>
</organism>